<organism evidence="3 4">
    <name type="scientific">Caldimonas brevitalea</name>
    <dbReference type="NCBI Taxonomy" id="413882"/>
    <lineage>
        <taxon>Bacteria</taxon>
        <taxon>Pseudomonadati</taxon>
        <taxon>Pseudomonadota</taxon>
        <taxon>Betaproteobacteria</taxon>
        <taxon>Burkholderiales</taxon>
        <taxon>Sphaerotilaceae</taxon>
        <taxon>Caldimonas</taxon>
    </lineage>
</organism>
<gene>
    <name evidence="3" type="primary">tctC</name>
    <name evidence="3" type="ORF">AAW51_1933</name>
</gene>
<dbReference type="SUPFAM" id="SSF53850">
    <property type="entry name" value="Periplasmic binding protein-like II"/>
    <property type="match status" value="1"/>
</dbReference>
<dbReference type="AlphaFoldDB" id="A0A0G3BGP8"/>
<dbReference type="InterPro" id="IPR042100">
    <property type="entry name" value="Bug_dom1"/>
</dbReference>
<dbReference type="PIRSF" id="PIRSF017082">
    <property type="entry name" value="YflP"/>
    <property type="match status" value="1"/>
</dbReference>
<evidence type="ECO:0000313" key="4">
    <source>
        <dbReference type="Proteomes" id="UP000035352"/>
    </source>
</evidence>
<comment type="similarity">
    <text evidence="1">Belongs to the UPF0065 (bug) family.</text>
</comment>
<evidence type="ECO:0000256" key="1">
    <source>
        <dbReference type="ARBA" id="ARBA00006987"/>
    </source>
</evidence>
<dbReference type="PATRIC" id="fig|413882.6.peg.2033"/>
<name>A0A0G3BGP8_9BURK</name>
<dbReference type="RefSeq" id="WP_047197611.1">
    <property type="nucleotide sequence ID" value="NZ_CP011371.1"/>
</dbReference>
<dbReference type="STRING" id="413882.AAW51_1933"/>
<dbReference type="Gene3D" id="3.40.190.150">
    <property type="entry name" value="Bordetella uptake gene, domain 1"/>
    <property type="match status" value="1"/>
</dbReference>
<keyword evidence="4" id="KW-1185">Reference proteome</keyword>
<evidence type="ECO:0000313" key="3">
    <source>
        <dbReference type="EMBL" id="AKJ28624.1"/>
    </source>
</evidence>
<evidence type="ECO:0000256" key="2">
    <source>
        <dbReference type="SAM" id="SignalP"/>
    </source>
</evidence>
<dbReference type="Proteomes" id="UP000035352">
    <property type="component" value="Chromosome"/>
</dbReference>
<dbReference type="Pfam" id="PF03401">
    <property type="entry name" value="TctC"/>
    <property type="match status" value="1"/>
</dbReference>
<dbReference type="EMBL" id="CP011371">
    <property type="protein sequence ID" value="AKJ28624.1"/>
    <property type="molecule type" value="Genomic_DNA"/>
</dbReference>
<proteinExistence type="inferred from homology"/>
<feature type="chain" id="PRO_5002551541" evidence="2">
    <location>
        <begin position="32"/>
        <end position="325"/>
    </location>
</feature>
<feature type="signal peptide" evidence="2">
    <location>
        <begin position="1"/>
        <end position="31"/>
    </location>
</feature>
<dbReference type="KEGG" id="pbh:AAW51_1933"/>
<sequence>MRRTFLQRLALCAVSAVFGSSAALTSTAAQAQDSFKIMIGANPGGGYDQTGRGLGKALQEAKAASSVTYENKGGAGGTIGLAQFVNATKGDPNAMIVAGAVMVGAIVQNKPPITLENATPVARLLAEYNVFVVPANSPFKTMKDVVDQLKKDPASVKWGGGSKGSVDHVSVGMIAREAGVDVAKINYVPFKGGGEATAAILGGHVSVGTSGYAELEEFIKAGKMRALAVTAPHRLLGSNVPTLLEQGLNVSIGNWRGVYGASGITPQQRQKLVDAVTRATKTKAWSDAVGANKWTPALLTGDEFARFVDEEHARLRALMVKLGMV</sequence>
<keyword evidence="2" id="KW-0732">Signal</keyword>
<dbReference type="OrthoDB" id="9780943at2"/>
<dbReference type="CDD" id="cd07012">
    <property type="entry name" value="PBP2_Bug_TTT"/>
    <property type="match status" value="1"/>
</dbReference>
<accession>A0A0G3BGP8</accession>
<dbReference type="InterPro" id="IPR005064">
    <property type="entry name" value="BUG"/>
</dbReference>
<protein>
    <submittedName>
        <fullName evidence="3">C4-dicarboxylate ABC transporter substrate-binding protein</fullName>
    </submittedName>
</protein>
<dbReference type="PANTHER" id="PTHR42928">
    <property type="entry name" value="TRICARBOXYLATE-BINDING PROTEIN"/>
    <property type="match status" value="1"/>
</dbReference>
<dbReference type="PANTHER" id="PTHR42928:SF3">
    <property type="entry name" value="UPF0065 PROTEIN YFLP"/>
    <property type="match status" value="1"/>
</dbReference>
<dbReference type="Gene3D" id="3.40.190.10">
    <property type="entry name" value="Periplasmic binding protein-like II"/>
    <property type="match status" value="1"/>
</dbReference>
<reference evidence="3 4" key="1">
    <citation type="submission" date="2015-05" db="EMBL/GenBank/DDBJ databases">
        <authorList>
            <person name="Tang B."/>
            <person name="Yu Y."/>
        </authorList>
    </citation>
    <scope>NUCLEOTIDE SEQUENCE [LARGE SCALE GENOMIC DNA]</scope>
    <source>
        <strain evidence="3 4">DSM 7029</strain>
    </source>
</reference>